<dbReference type="RefSeq" id="WP_036362782.1">
    <property type="nucleotide sequence ID" value="NZ_AOMT01000005.1"/>
</dbReference>
<evidence type="ECO:0008006" key="6">
    <source>
        <dbReference type="Google" id="ProtNLM"/>
    </source>
</evidence>
<evidence type="ECO:0000256" key="1">
    <source>
        <dbReference type="SAM" id="MobiDB-lite"/>
    </source>
</evidence>
<sequence length="691" mass="81898">MTNQSNNDSNAIEYLSVKKLFDGDNRYVIPIYQRNYAWDIEEVNQLINDIKNHDGNNYYLGALTVKKRADNAFEVIDGQQRLTTLFLILSVLNHSFKSNLSFEHRQNSSDELNIIKQQSELNSDSQIAKVYSYLIKNKDSLFDIKDGNADDYWQTIWKNVQIMQVELPNNADLNQYFERMNNRGEQLEQHEIIKAKLMSELKDDNDRAIFSAIWNSCSDMSRYAVSSFEPKLRDALFFPNDKIDESGKKSDEGEYFSFYQLDKFNKLRDKYKTVYSKKTHDKSQENQESIESSGTVSTENMPTLENILQKKKIIFSSDDNQKGDGERFTSIIDFPNLLVQVLYLFLKDKNCINADIHRLDAGNLNTQFEKSGLYDNQNEIRKFTVHLLNIRLLFDRYVIKHDGHESKDDWCIYTYQWLKKDKKNDFRNTFAEENAKIIMLQTMFHYSFPARNYKYWLFAYLKWLNDESRKKLEKHEVDGCAFELPANEYIKFLEQLCDKFYFNRFYQNDFSKEYFDIIYNQEVLVLNLSHDDKRCAFLNTGTAVENFIFNRLDYILWRKQGRWCWRNDENFKTGVDLSKFLKEFKFTSRNSVEHYYPQNPINGEKLSDNDDENGKILNNFGNLCLINHSQNSSLNNRMPDEKKSGYKDNVARHQSVSIKQLLMFTYKAWDKNTIQEHGEKMIQLLNEKIST</sequence>
<proteinExistence type="predicted"/>
<keyword evidence="5" id="KW-1185">Reference proteome</keyword>
<dbReference type="PANTHER" id="PTHR35149:SF2">
    <property type="entry name" value="DUF262 DOMAIN-CONTAINING PROTEIN"/>
    <property type="match status" value="1"/>
</dbReference>
<gene>
    <name evidence="4" type="ORF">MBO_02270</name>
</gene>
<dbReference type="Pfam" id="PF07510">
    <property type="entry name" value="GmrSD_C"/>
    <property type="match status" value="1"/>
</dbReference>
<evidence type="ECO:0000259" key="3">
    <source>
        <dbReference type="Pfam" id="PF07510"/>
    </source>
</evidence>
<feature type="region of interest" description="Disordered" evidence="1">
    <location>
        <begin position="278"/>
        <end position="298"/>
    </location>
</feature>
<feature type="domain" description="GmrSD restriction endonucleases C-terminal" evidence="3">
    <location>
        <begin position="582"/>
        <end position="683"/>
    </location>
</feature>
<dbReference type="InterPro" id="IPR004919">
    <property type="entry name" value="GmrSD_N"/>
</dbReference>
<dbReference type="PANTHER" id="PTHR35149">
    <property type="entry name" value="SLL5132 PROTEIN"/>
    <property type="match status" value="1"/>
</dbReference>
<comment type="caution">
    <text evidence="4">The sequence shown here is derived from an EMBL/GenBank/DDBJ whole genome shotgun (WGS) entry which is preliminary data.</text>
</comment>
<dbReference type="Proteomes" id="UP000035860">
    <property type="component" value="Unassembled WGS sequence"/>
</dbReference>
<protein>
    <recommendedName>
        <fullName evidence="6">DUF262 domain-containing protein</fullName>
    </recommendedName>
</protein>
<dbReference type="AlphaFoldDB" id="A0A066UP33"/>
<feature type="domain" description="GmrSD restriction endonucleases N-terminal" evidence="2">
    <location>
        <begin position="17"/>
        <end position="198"/>
    </location>
</feature>
<reference evidence="4 5" key="1">
    <citation type="journal article" date="2014" name="Genome Announc.">
        <title>Draft Genome Sequence of Moraxella bovoculi Strain 237T (ATCC BAA-1259T) Isolated from a Calf with Infectious Bovine Keratoconjunctivitis.</title>
        <authorList>
            <person name="Calcutt M.J."/>
            <person name="Foecking M.F."/>
            <person name="Martin N.T."/>
            <person name="Mhlanga-Mutangadura T."/>
            <person name="Reilly T.J."/>
        </authorList>
    </citation>
    <scope>NUCLEOTIDE SEQUENCE [LARGE SCALE GENOMIC DNA]</scope>
    <source>
        <strain evidence="4 5">237</strain>
    </source>
</reference>
<dbReference type="eggNOG" id="COG1479">
    <property type="taxonomic scope" value="Bacteria"/>
</dbReference>
<accession>A0A066UP33</accession>
<dbReference type="EMBL" id="AOMT01000005">
    <property type="protein sequence ID" value="KDN25978.1"/>
    <property type="molecule type" value="Genomic_DNA"/>
</dbReference>
<dbReference type="InterPro" id="IPR011089">
    <property type="entry name" value="GmrSD_C"/>
</dbReference>
<dbReference type="Pfam" id="PF03235">
    <property type="entry name" value="GmrSD_N"/>
    <property type="match status" value="1"/>
</dbReference>
<evidence type="ECO:0000313" key="5">
    <source>
        <dbReference type="Proteomes" id="UP000035860"/>
    </source>
</evidence>
<organism evidence="4 5">
    <name type="scientific">Moraxella bovoculi 237</name>
    <dbReference type="NCBI Taxonomy" id="743974"/>
    <lineage>
        <taxon>Bacteria</taxon>
        <taxon>Pseudomonadati</taxon>
        <taxon>Pseudomonadota</taxon>
        <taxon>Gammaproteobacteria</taxon>
        <taxon>Moraxellales</taxon>
        <taxon>Moraxellaceae</taxon>
        <taxon>Moraxella</taxon>
    </lineage>
</organism>
<evidence type="ECO:0000313" key="4">
    <source>
        <dbReference type="EMBL" id="KDN25978.1"/>
    </source>
</evidence>
<dbReference type="OrthoDB" id="9798761at2"/>
<name>A0A066UP33_9GAMM</name>
<evidence type="ECO:0000259" key="2">
    <source>
        <dbReference type="Pfam" id="PF03235"/>
    </source>
</evidence>
<feature type="compositionally biased region" description="Polar residues" evidence="1">
    <location>
        <begin position="286"/>
        <end position="298"/>
    </location>
</feature>